<reference evidence="4" key="1">
    <citation type="submission" date="2015-02" db="EMBL/GenBank/DDBJ databases">
        <authorList>
            <person name="Gon?alves P."/>
        </authorList>
    </citation>
    <scope>NUCLEOTIDE SEQUENCE [LARGE SCALE GENOMIC DNA]</scope>
</reference>
<protein>
    <submittedName>
        <fullName evidence="3">SPOSA6832_02292-mRNA-1:cds</fullName>
    </submittedName>
</protein>
<evidence type="ECO:0000313" key="4">
    <source>
        <dbReference type="Proteomes" id="UP000243876"/>
    </source>
</evidence>
<feature type="chain" id="PRO_5002303419" evidence="2">
    <location>
        <begin position="18"/>
        <end position="281"/>
    </location>
</feature>
<name>A0A0D6EL13_SPOSA</name>
<accession>A0A0D6EL13</accession>
<evidence type="ECO:0000256" key="1">
    <source>
        <dbReference type="SAM" id="MobiDB-lite"/>
    </source>
</evidence>
<dbReference type="AlphaFoldDB" id="A0A0D6EL13"/>
<evidence type="ECO:0000313" key="3">
    <source>
        <dbReference type="EMBL" id="CEQ40649.1"/>
    </source>
</evidence>
<dbReference type="Proteomes" id="UP000243876">
    <property type="component" value="Unassembled WGS sequence"/>
</dbReference>
<gene>
    <name evidence="3" type="primary">SPOSA6832_02292</name>
</gene>
<organism evidence="3 4">
    <name type="scientific">Sporidiobolus salmonicolor</name>
    <name type="common">Yeast-like fungus</name>
    <name type="synonym">Sporobolomyces salmonicolor</name>
    <dbReference type="NCBI Taxonomy" id="5005"/>
    <lineage>
        <taxon>Eukaryota</taxon>
        <taxon>Fungi</taxon>
        <taxon>Dikarya</taxon>
        <taxon>Basidiomycota</taxon>
        <taxon>Pucciniomycotina</taxon>
        <taxon>Microbotryomycetes</taxon>
        <taxon>Sporidiobolales</taxon>
        <taxon>Sporidiobolaceae</taxon>
        <taxon>Sporobolomyces</taxon>
    </lineage>
</organism>
<feature type="region of interest" description="Disordered" evidence="1">
    <location>
        <begin position="28"/>
        <end position="65"/>
    </location>
</feature>
<feature type="signal peptide" evidence="2">
    <location>
        <begin position="1"/>
        <end position="17"/>
    </location>
</feature>
<evidence type="ECO:0000256" key="2">
    <source>
        <dbReference type="SAM" id="SignalP"/>
    </source>
</evidence>
<keyword evidence="4" id="KW-1185">Reference proteome</keyword>
<proteinExistence type="predicted"/>
<dbReference type="OrthoDB" id="2310204at2759"/>
<feature type="compositionally biased region" description="Low complexity" evidence="1">
    <location>
        <begin position="40"/>
        <end position="50"/>
    </location>
</feature>
<sequence length="281" mass="30800">MQHLSLLLLSLLAIATASPVVDPQQLVFADPGSSTPHDGAATSSTSARTADFTPPRPDRTSWYDPRAGGGSMLNRNQWGSGEPINLIISAQSSPDVLRTSGFVAYSRSLGLWNECANLHFGDPQEANLGDGKGWEKELFVMRESWWPFVGSCLESAIGGNHFRAYRQNGTEANSGAWFLAASKEVDLRGKHKITEDGYNIGRDLIVQKAVAGTKYLGRTWEAEVEWVEGLLAPGSDDGKALSSSYLSIRYRPRNRPGWKGRRFDYQRGLSSLSSCIAFNSR</sequence>
<dbReference type="EMBL" id="CENE01000008">
    <property type="protein sequence ID" value="CEQ40649.1"/>
    <property type="molecule type" value="Genomic_DNA"/>
</dbReference>
<keyword evidence="2" id="KW-0732">Signal</keyword>